<dbReference type="PANTHER" id="PTHR11851:SF49">
    <property type="entry name" value="MITOCHONDRIAL-PROCESSING PEPTIDASE SUBUNIT ALPHA"/>
    <property type="match status" value="1"/>
</dbReference>
<sequence length="445" mass="50108">MKKTFVTAVILLLFSQLRAQERKIEFDEYKLPNGLTVILHRDKTAPVVAVGVLYHVGSKNELPGRTGFAHFFEHLMFEGSDNIKRGEFMKYISNAGGTNNANTTQDRTYYYEVLPANQLQLALWLESERMMHAKIEQVGVNTQREVVKEEKRTRIDNQPYGSIIGEIFKRAFKVHPYKYQPIGSMDDLNAAKLDEFIQFYKTFYVPNNAVLSIAGDIDIPETKKLIEAYFGPIPKGTAPIPRPNITEPPLGGEVRDVIEDNIQLPAVIEAYRAPKQGTKDYYAFNVLSTILSGGNSAQLNKVIVDQKQLAVATGAFNYALEDAGLFIIYSIANAGIQPQVLEKNMDSVVNALKTGLVSEHEFQKVKNQINTQFVTRNSTMQGIAESLANYQVYFGDANLINTEIKKLDDVTREDVLAVAKKYLVKDNRVVLYYVPKGTKSQYLKK</sequence>
<evidence type="ECO:0000313" key="5">
    <source>
        <dbReference type="Proteomes" id="UP000249720"/>
    </source>
</evidence>
<protein>
    <submittedName>
        <fullName evidence="4">Putative Zn-dependent peptidase</fullName>
    </submittedName>
</protein>
<dbReference type="InterPro" id="IPR011249">
    <property type="entry name" value="Metalloenz_LuxS/M16"/>
</dbReference>
<dbReference type="InterPro" id="IPR011765">
    <property type="entry name" value="Pept_M16_N"/>
</dbReference>
<dbReference type="Proteomes" id="UP000249720">
    <property type="component" value="Unassembled WGS sequence"/>
</dbReference>
<reference evidence="4 5" key="1">
    <citation type="submission" date="2018-06" db="EMBL/GenBank/DDBJ databases">
        <title>Genomic Encyclopedia of Archaeal and Bacterial Type Strains, Phase II (KMG-II): from individual species to whole genera.</title>
        <authorList>
            <person name="Goeker M."/>
        </authorList>
    </citation>
    <scope>NUCLEOTIDE SEQUENCE [LARGE SCALE GENOMIC DNA]</scope>
    <source>
        <strain evidence="4 5">DSM 23241</strain>
    </source>
</reference>
<evidence type="ECO:0000259" key="2">
    <source>
        <dbReference type="Pfam" id="PF00675"/>
    </source>
</evidence>
<dbReference type="PANTHER" id="PTHR11851">
    <property type="entry name" value="METALLOPROTEASE"/>
    <property type="match status" value="1"/>
</dbReference>
<accession>A0A2W7RSI2</accession>
<evidence type="ECO:0000259" key="3">
    <source>
        <dbReference type="Pfam" id="PF05193"/>
    </source>
</evidence>
<organism evidence="4 5">
    <name type="scientific">Hydrotalea sandarakina</name>
    <dbReference type="NCBI Taxonomy" id="1004304"/>
    <lineage>
        <taxon>Bacteria</taxon>
        <taxon>Pseudomonadati</taxon>
        <taxon>Bacteroidota</taxon>
        <taxon>Chitinophagia</taxon>
        <taxon>Chitinophagales</taxon>
        <taxon>Chitinophagaceae</taxon>
        <taxon>Hydrotalea</taxon>
    </lineage>
</organism>
<gene>
    <name evidence="4" type="ORF">LX80_02007</name>
</gene>
<proteinExistence type="inferred from homology"/>
<dbReference type="OrthoDB" id="9811314at2"/>
<name>A0A2W7RSI2_9BACT</name>
<keyword evidence="5" id="KW-1185">Reference proteome</keyword>
<dbReference type="Gene3D" id="3.30.830.10">
    <property type="entry name" value="Metalloenzyme, LuxS/M16 peptidase-like"/>
    <property type="match status" value="2"/>
</dbReference>
<comment type="similarity">
    <text evidence="1">Belongs to the peptidase M16 family.</text>
</comment>
<dbReference type="SUPFAM" id="SSF63411">
    <property type="entry name" value="LuxS/MPP-like metallohydrolase"/>
    <property type="match status" value="2"/>
</dbReference>
<dbReference type="RefSeq" id="WP_111295856.1">
    <property type="nucleotide sequence ID" value="NZ_QKZV01000006.1"/>
</dbReference>
<comment type="caution">
    <text evidence="4">The sequence shown here is derived from an EMBL/GenBank/DDBJ whole genome shotgun (WGS) entry which is preliminary data.</text>
</comment>
<dbReference type="InterPro" id="IPR050361">
    <property type="entry name" value="MPP/UQCRC_Complex"/>
</dbReference>
<feature type="domain" description="Peptidase M16 C-terminal" evidence="3">
    <location>
        <begin position="193"/>
        <end position="368"/>
    </location>
</feature>
<dbReference type="GO" id="GO:0046872">
    <property type="term" value="F:metal ion binding"/>
    <property type="evidence" value="ECO:0007669"/>
    <property type="project" value="InterPro"/>
</dbReference>
<dbReference type="AlphaFoldDB" id="A0A2W7RSI2"/>
<evidence type="ECO:0000313" key="4">
    <source>
        <dbReference type="EMBL" id="PZX61846.1"/>
    </source>
</evidence>
<evidence type="ECO:0000256" key="1">
    <source>
        <dbReference type="ARBA" id="ARBA00007261"/>
    </source>
</evidence>
<feature type="domain" description="Peptidase M16 N-terminal" evidence="2">
    <location>
        <begin position="37"/>
        <end position="177"/>
    </location>
</feature>
<dbReference type="InterPro" id="IPR007863">
    <property type="entry name" value="Peptidase_M16_C"/>
</dbReference>
<dbReference type="Pfam" id="PF00675">
    <property type="entry name" value="Peptidase_M16"/>
    <property type="match status" value="1"/>
</dbReference>
<dbReference type="Pfam" id="PF05193">
    <property type="entry name" value="Peptidase_M16_C"/>
    <property type="match status" value="1"/>
</dbReference>
<dbReference type="EMBL" id="QKZV01000006">
    <property type="protein sequence ID" value="PZX61846.1"/>
    <property type="molecule type" value="Genomic_DNA"/>
</dbReference>